<dbReference type="PANTHER" id="PTHR34385:SF1">
    <property type="entry name" value="PEPTIDOGLYCAN L-ALANYL-D-GLUTAMATE ENDOPEPTIDASE CWLK"/>
    <property type="match status" value="1"/>
</dbReference>
<protein>
    <submittedName>
        <fullName evidence="2">Peptidase M15B and M15C DD-carboxypeptidase VanY/endolysin</fullName>
    </submittedName>
</protein>
<dbReference type="InterPro" id="IPR009045">
    <property type="entry name" value="Zn_M74/Hedgehog-like"/>
</dbReference>
<sequence length="233" mass="24176">MQPTPTPAPTPAPSSRTRVPVLAVVATVVLGTVVGLLGDRPVPPVPSGRHVTLVPEGRTATGHPVARHGAPPLEGPGSDTGRVAAADGGVPDGATPFDDDLPAVARLDADLRAVLRSAATDARLDGVTVLVTSGWRSADYQDLLLREAVERYGSAAEAARWVATAETSPHVQGLAVDVGDDAAIAWLATHGAAYGLCPVYANEPWHHELRPQAVTDGCPALYPDPTADPRMRR</sequence>
<proteinExistence type="predicted"/>
<dbReference type="HOGENOM" id="CLU_104140_1_0_11"/>
<dbReference type="AlphaFoldDB" id="F4GZ31"/>
<dbReference type="KEGG" id="cfi:Celf_1891"/>
<evidence type="ECO:0000313" key="3">
    <source>
        <dbReference type="Proteomes" id="UP000008460"/>
    </source>
</evidence>
<organism evidence="2 3">
    <name type="scientific">Cellulomonas fimi (strain ATCC 484 / DSM 20113 / JCM 1341 / CCUG 24087 / LMG 16345 / NBRC 15513 / NCIMB 8980 / NCTC 7547 / NRS-133)</name>
    <dbReference type="NCBI Taxonomy" id="590998"/>
    <lineage>
        <taxon>Bacteria</taxon>
        <taxon>Bacillati</taxon>
        <taxon>Actinomycetota</taxon>
        <taxon>Actinomycetes</taxon>
        <taxon>Micrococcales</taxon>
        <taxon>Cellulomonadaceae</taxon>
        <taxon>Cellulomonas</taxon>
    </lineage>
</organism>
<dbReference type="Gene3D" id="3.30.1380.10">
    <property type="match status" value="1"/>
</dbReference>
<keyword evidence="3" id="KW-1185">Reference proteome</keyword>
<dbReference type="InterPro" id="IPR003709">
    <property type="entry name" value="VanY-like_core_dom"/>
</dbReference>
<dbReference type="PANTHER" id="PTHR34385">
    <property type="entry name" value="D-ALANYL-D-ALANINE CARBOXYPEPTIDASE"/>
    <property type="match status" value="1"/>
</dbReference>
<gene>
    <name evidence="2" type="ordered locus">Celf_1891</name>
</gene>
<dbReference type="Proteomes" id="UP000008460">
    <property type="component" value="Chromosome"/>
</dbReference>
<dbReference type="GO" id="GO:0004180">
    <property type="term" value="F:carboxypeptidase activity"/>
    <property type="evidence" value="ECO:0007669"/>
    <property type="project" value="UniProtKB-KW"/>
</dbReference>
<evidence type="ECO:0000259" key="1">
    <source>
        <dbReference type="Pfam" id="PF02557"/>
    </source>
</evidence>
<dbReference type="Pfam" id="PF02557">
    <property type="entry name" value="VanY"/>
    <property type="match status" value="1"/>
</dbReference>
<dbReference type="RefSeq" id="WP_013771047.1">
    <property type="nucleotide sequence ID" value="NC_015514.1"/>
</dbReference>
<keyword evidence="2" id="KW-0121">Carboxypeptidase</keyword>
<reference evidence="2 3" key="1">
    <citation type="submission" date="2011-04" db="EMBL/GenBank/DDBJ databases">
        <title>Complete sequence of Cellulomonas fimi ATCC 484.</title>
        <authorList>
            <consortium name="US DOE Joint Genome Institute"/>
            <person name="Lucas S."/>
            <person name="Han J."/>
            <person name="Lapidus A."/>
            <person name="Cheng J.-F."/>
            <person name="Goodwin L."/>
            <person name="Pitluck S."/>
            <person name="Peters L."/>
            <person name="Chertkov O."/>
            <person name="Detter J.C."/>
            <person name="Han C."/>
            <person name="Tapia R."/>
            <person name="Land M."/>
            <person name="Hauser L."/>
            <person name="Kyrpides N."/>
            <person name="Ivanova N."/>
            <person name="Ovchinnikova G."/>
            <person name="Pagani I."/>
            <person name="Mead D."/>
            <person name="Brumm P."/>
            <person name="Woyke T."/>
        </authorList>
    </citation>
    <scope>NUCLEOTIDE SEQUENCE [LARGE SCALE GENOMIC DNA]</scope>
    <source>
        <strain evidence="3">ATCC 484 / DSM 20113 / JCM 1341 / NBRC 15513 / NCIMB 8980 / NCTC 7547</strain>
    </source>
</reference>
<keyword evidence="2" id="KW-0378">Hydrolase</keyword>
<keyword evidence="2" id="KW-0645">Protease</keyword>
<dbReference type="EMBL" id="CP002666">
    <property type="protein sequence ID" value="AEE46021.1"/>
    <property type="molecule type" value="Genomic_DNA"/>
</dbReference>
<dbReference type="STRING" id="590998.Celf_1891"/>
<name>F4GZ31_CELFA</name>
<dbReference type="GO" id="GO:0006508">
    <property type="term" value="P:proteolysis"/>
    <property type="evidence" value="ECO:0007669"/>
    <property type="project" value="InterPro"/>
</dbReference>
<dbReference type="SUPFAM" id="SSF55166">
    <property type="entry name" value="Hedgehog/DD-peptidase"/>
    <property type="match status" value="1"/>
</dbReference>
<dbReference type="eggNOG" id="COG1876">
    <property type="taxonomic scope" value="Bacteria"/>
</dbReference>
<accession>F4GZ31</accession>
<feature type="domain" description="D-alanyl-D-alanine carboxypeptidase-like core" evidence="1">
    <location>
        <begin position="107"/>
        <end position="197"/>
    </location>
</feature>
<evidence type="ECO:0000313" key="2">
    <source>
        <dbReference type="EMBL" id="AEE46021.1"/>
    </source>
</evidence>
<dbReference type="CDD" id="cd14846">
    <property type="entry name" value="Peptidase_M15_like"/>
    <property type="match status" value="1"/>
</dbReference>
<dbReference type="InterPro" id="IPR052179">
    <property type="entry name" value="DD-CPase-like"/>
</dbReference>